<keyword evidence="1" id="KW-0812">Transmembrane</keyword>
<dbReference type="PANTHER" id="PTHR32251">
    <property type="entry name" value="3-OXO-5-ALPHA-STEROID 4-DEHYDROGENASE"/>
    <property type="match status" value="1"/>
</dbReference>
<dbReference type="Gene3D" id="1.20.120.1630">
    <property type="match status" value="1"/>
</dbReference>
<dbReference type="InterPro" id="IPR010721">
    <property type="entry name" value="UstE-like"/>
</dbReference>
<dbReference type="PROSITE" id="PS50244">
    <property type="entry name" value="S5A_REDUCTASE"/>
    <property type="match status" value="1"/>
</dbReference>
<keyword evidence="1" id="KW-1133">Transmembrane helix</keyword>
<protein>
    <recommendedName>
        <fullName evidence="3">Steroid 5-alpha reductase C-terminal domain-containing protein</fullName>
    </recommendedName>
</protein>
<feature type="transmembrane region" description="Helical" evidence="1">
    <location>
        <begin position="67"/>
        <end position="96"/>
    </location>
</feature>
<dbReference type="Pfam" id="PF06966">
    <property type="entry name" value="DUF1295"/>
    <property type="match status" value="1"/>
</dbReference>
<evidence type="ECO:0000313" key="2">
    <source>
        <dbReference type="EMBL" id="CAE0312918.1"/>
    </source>
</evidence>
<gene>
    <name evidence="2" type="ORF">FEHR0123_LOCUS7840</name>
</gene>
<name>A0A7S3I4H9_9SPIT</name>
<reference evidence="2" key="1">
    <citation type="submission" date="2021-01" db="EMBL/GenBank/DDBJ databases">
        <authorList>
            <person name="Corre E."/>
            <person name="Pelletier E."/>
            <person name="Niang G."/>
            <person name="Scheremetjew M."/>
            <person name="Finn R."/>
            <person name="Kale V."/>
            <person name="Holt S."/>
            <person name="Cochrane G."/>
            <person name="Meng A."/>
            <person name="Brown T."/>
            <person name="Cohen L."/>
        </authorList>
    </citation>
    <scope>NUCLEOTIDE SEQUENCE</scope>
    <source>
        <strain evidence="2">Fehren 1</strain>
    </source>
</reference>
<accession>A0A7S3I4H9</accession>
<dbReference type="EMBL" id="HBIE01025576">
    <property type="protein sequence ID" value="CAE0312918.1"/>
    <property type="molecule type" value="Transcribed_RNA"/>
</dbReference>
<evidence type="ECO:0008006" key="3">
    <source>
        <dbReference type="Google" id="ProtNLM"/>
    </source>
</evidence>
<keyword evidence="1" id="KW-0472">Membrane</keyword>
<dbReference type="AlphaFoldDB" id="A0A7S3I4H9"/>
<dbReference type="GO" id="GO:0016020">
    <property type="term" value="C:membrane"/>
    <property type="evidence" value="ECO:0007669"/>
    <property type="project" value="TreeGrafter"/>
</dbReference>
<feature type="transmembrane region" description="Helical" evidence="1">
    <location>
        <begin position="9"/>
        <end position="26"/>
    </location>
</feature>
<proteinExistence type="predicted"/>
<organism evidence="2">
    <name type="scientific">Favella ehrenbergii</name>
    <dbReference type="NCBI Taxonomy" id="182087"/>
    <lineage>
        <taxon>Eukaryota</taxon>
        <taxon>Sar</taxon>
        <taxon>Alveolata</taxon>
        <taxon>Ciliophora</taxon>
        <taxon>Intramacronucleata</taxon>
        <taxon>Spirotrichea</taxon>
        <taxon>Choreotrichia</taxon>
        <taxon>Tintinnida</taxon>
        <taxon>Xystonellidae</taxon>
        <taxon>Favella</taxon>
    </lineage>
</organism>
<sequence length="153" mass="17618">MIYSYSNDLIWLDIIGICIWVFGFLFEVVGDKQLANHIADKTPGKKKFINSGLWRFTRHPNYFGEAVLWWGVYLIACAIEWGYITIWAPLFITYLVRFLSGVPMLEIKYKGNPEWEAYCAQVNVFVPWFPSKPSPLDRNTSMLPQSKTAGGDP</sequence>
<evidence type="ECO:0000256" key="1">
    <source>
        <dbReference type="SAM" id="Phobius"/>
    </source>
</evidence>
<dbReference type="PANTHER" id="PTHR32251:SF17">
    <property type="entry name" value="STEROID 5-ALPHA REDUCTASE C-TERMINAL DOMAIN-CONTAINING PROTEIN"/>
    <property type="match status" value="1"/>
</dbReference>